<organism evidence="2 3">
    <name type="scientific">Pedobacter insulae</name>
    <dbReference type="NCBI Taxonomy" id="414048"/>
    <lineage>
        <taxon>Bacteria</taxon>
        <taxon>Pseudomonadati</taxon>
        <taxon>Bacteroidota</taxon>
        <taxon>Sphingobacteriia</taxon>
        <taxon>Sphingobacteriales</taxon>
        <taxon>Sphingobacteriaceae</taxon>
        <taxon>Pedobacter</taxon>
    </lineage>
</organism>
<evidence type="ECO:0000313" key="2">
    <source>
        <dbReference type="EMBL" id="SFG62306.1"/>
    </source>
</evidence>
<dbReference type="Proteomes" id="UP000199666">
    <property type="component" value="Unassembled WGS sequence"/>
</dbReference>
<dbReference type="PROSITE" id="PS51257">
    <property type="entry name" value="PROKAR_LIPOPROTEIN"/>
    <property type="match status" value="1"/>
</dbReference>
<protein>
    <recommendedName>
        <fullName evidence="4">Lipoprotein</fullName>
    </recommendedName>
</protein>
<keyword evidence="1" id="KW-1133">Transmembrane helix</keyword>
<gene>
    <name evidence="2" type="ORF">SAMN04489864_101307</name>
</gene>
<name>A0A1I2TIH7_9SPHI</name>
<dbReference type="EMBL" id="FOPP01000001">
    <property type="protein sequence ID" value="SFG62306.1"/>
    <property type="molecule type" value="Genomic_DNA"/>
</dbReference>
<dbReference type="AlphaFoldDB" id="A0A1I2TIH7"/>
<keyword evidence="1" id="KW-0812">Transmembrane</keyword>
<proteinExistence type="predicted"/>
<evidence type="ECO:0000313" key="3">
    <source>
        <dbReference type="Proteomes" id="UP000199666"/>
    </source>
</evidence>
<dbReference type="OrthoDB" id="773352at2"/>
<keyword evidence="1" id="KW-0472">Membrane</keyword>
<evidence type="ECO:0000256" key="1">
    <source>
        <dbReference type="SAM" id="Phobius"/>
    </source>
</evidence>
<keyword evidence="3" id="KW-1185">Reference proteome</keyword>
<sequence>MKTLTLTLAAIIVTLSACGVKKSLTRLQTKTSVQEQTTTSESQLQWSTYTRQSTVNDSTAHLYKITIFPTDSLFHFSIQEGFKGKAKKIEISGLSTQRSYATDTTSMNSITGKDKQIQTTKKATDKATSVVKAVNKHKNYWVWLVMLGVGVGLCYFLRLSLRA</sequence>
<accession>A0A1I2TIH7</accession>
<evidence type="ECO:0008006" key="4">
    <source>
        <dbReference type="Google" id="ProtNLM"/>
    </source>
</evidence>
<dbReference type="RefSeq" id="WP_090991787.1">
    <property type="nucleotide sequence ID" value="NZ_FOPP01000001.1"/>
</dbReference>
<reference evidence="2 3" key="1">
    <citation type="submission" date="2016-10" db="EMBL/GenBank/DDBJ databases">
        <authorList>
            <person name="de Groot N.N."/>
        </authorList>
    </citation>
    <scope>NUCLEOTIDE SEQUENCE [LARGE SCALE GENOMIC DNA]</scope>
    <source>
        <strain evidence="2 3">DSM 18684</strain>
    </source>
</reference>
<feature type="transmembrane region" description="Helical" evidence="1">
    <location>
        <begin position="140"/>
        <end position="161"/>
    </location>
</feature>